<sequence>MKTISTLVFDNKSGGDSLGKRLSTSTTSPLATLFNHNGVCMNILLLPLELLEKIFKLLNQKTLYNTCLVSKQWNKAVYMVWHTIDLSKSHNHFTHLTSRIKTSISNIKSQKIKYLEAICNNLISNNGFLIPPLITSKKDGSSQQLSIFLKNYNSSSSSGNSSNSSNSINSNSNSSILYSSNSESDKQQQLYIKQQQDVSLNNSSLENNNLISDQTNNSIENTDLISNNSNLNNNSNSSNDSNNNNNSKKQKQQSKQMSVQMKLEKEIEYRIERKMFSFFVGLCNRYERIEVLDLSGCTDLRMDSLSMLVKHFSQTLRKLITRRCKSPTITDASLADLFKQQYLPKLNTLSIGEMNSVGDLTIASVCLYCPELTALGLARCSKITDQSIINLSQSPIASRLSIIGLNHLSHLQDESILALGMSSPNLSIFSVSNLKNLTSDTLSKIFLNCNLLGSIDLSGCVNIDDTVLDSISMRCHQLFQLNISRSTKVTSLAVKRVVQNCKKLSILFLCKTTVDDECILSIIENLNLLEILYASSCCNLTDTSVGAILNLGTERLGKMIVSFSFCPNISKSLLSILHSFTKTSTSPSLSSSCSDSLEDKEEF</sequence>
<dbReference type="SMART" id="SM00367">
    <property type="entry name" value="LRR_CC"/>
    <property type="match status" value="8"/>
</dbReference>
<dbReference type="Pfam" id="PF25372">
    <property type="entry name" value="DUF7885"/>
    <property type="match status" value="1"/>
</dbReference>
<keyword evidence="1" id="KW-0833">Ubl conjugation pathway</keyword>
<feature type="compositionally biased region" description="Low complexity" evidence="2">
    <location>
        <begin position="226"/>
        <end position="247"/>
    </location>
</feature>
<dbReference type="Proteomes" id="UP000695562">
    <property type="component" value="Unassembled WGS sequence"/>
</dbReference>
<dbReference type="AlphaFoldDB" id="A0A8J4V2E7"/>
<comment type="caution">
    <text evidence="4">The sequence shown here is derived from an EMBL/GenBank/DDBJ whole genome shotgun (WGS) entry which is preliminary data.</text>
</comment>
<dbReference type="EMBL" id="AJWJ01000374">
    <property type="protein sequence ID" value="KAF2071447.1"/>
    <property type="molecule type" value="Genomic_DNA"/>
</dbReference>
<reference evidence="4" key="1">
    <citation type="submission" date="2020-01" db="EMBL/GenBank/DDBJ databases">
        <title>Development of genomics and gene disruption for Polysphondylium violaceum indicates a role for the polyketide synthase stlB in stalk morphogenesis.</title>
        <authorList>
            <person name="Narita B."/>
            <person name="Kawabe Y."/>
            <person name="Kin K."/>
            <person name="Saito T."/>
            <person name="Gibbs R."/>
            <person name="Kuspa A."/>
            <person name="Muzny D."/>
            <person name="Queller D."/>
            <person name="Richards S."/>
            <person name="Strassman J."/>
            <person name="Sucgang R."/>
            <person name="Worley K."/>
            <person name="Schaap P."/>
        </authorList>
    </citation>
    <scope>NUCLEOTIDE SEQUENCE</scope>
    <source>
        <strain evidence="4">QSvi11</strain>
    </source>
</reference>
<proteinExistence type="predicted"/>
<name>A0A8J4V2E7_9MYCE</name>
<accession>A0A8J4V2E7</accession>
<dbReference type="InterPro" id="IPR050648">
    <property type="entry name" value="F-box_LRR-repeat"/>
</dbReference>
<dbReference type="InterPro" id="IPR001810">
    <property type="entry name" value="F-box_dom"/>
</dbReference>
<dbReference type="PROSITE" id="PS50181">
    <property type="entry name" value="FBOX"/>
    <property type="match status" value="1"/>
</dbReference>
<evidence type="ECO:0000256" key="2">
    <source>
        <dbReference type="SAM" id="MobiDB-lite"/>
    </source>
</evidence>
<dbReference type="Gene3D" id="1.20.1280.50">
    <property type="match status" value="1"/>
</dbReference>
<dbReference type="Pfam" id="PF12937">
    <property type="entry name" value="F-box-like"/>
    <property type="match status" value="1"/>
</dbReference>
<dbReference type="InterPro" id="IPR032675">
    <property type="entry name" value="LRR_dom_sf"/>
</dbReference>
<evidence type="ECO:0000256" key="1">
    <source>
        <dbReference type="ARBA" id="ARBA00022786"/>
    </source>
</evidence>
<protein>
    <recommendedName>
        <fullName evidence="3">F-box domain-containing protein</fullName>
    </recommendedName>
</protein>
<dbReference type="InterPro" id="IPR057207">
    <property type="entry name" value="FBXL15_LRR"/>
</dbReference>
<dbReference type="PANTHER" id="PTHR13382">
    <property type="entry name" value="MITOCHONDRIAL ATP SYNTHASE COUPLING FACTOR B"/>
    <property type="match status" value="1"/>
</dbReference>
<dbReference type="Gene3D" id="3.80.10.10">
    <property type="entry name" value="Ribonuclease Inhibitor"/>
    <property type="match status" value="2"/>
</dbReference>
<dbReference type="InterPro" id="IPR006553">
    <property type="entry name" value="Leu-rich_rpt_Cys-con_subtyp"/>
</dbReference>
<evidence type="ECO:0000259" key="3">
    <source>
        <dbReference type="PROSITE" id="PS50181"/>
    </source>
</evidence>
<feature type="region of interest" description="Disordered" evidence="2">
    <location>
        <begin position="221"/>
        <end position="259"/>
    </location>
</feature>
<feature type="domain" description="F-box" evidence="3">
    <location>
        <begin position="40"/>
        <end position="84"/>
    </location>
</feature>
<dbReference type="OrthoDB" id="423607at2759"/>
<gene>
    <name evidence="4" type="ORF">CYY_007239</name>
</gene>
<feature type="compositionally biased region" description="Low complexity" evidence="2">
    <location>
        <begin position="584"/>
        <end position="595"/>
    </location>
</feature>
<dbReference type="SUPFAM" id="SSF81383">
    <property type="entry name" value="F-box domain"/>
    <property type="match status" value="1"/>
</dbReference>
<keyword evidence="5" id="KW-1185">Reference proteome</keyword>
<dbReference type="SMART" id="SM00256">
    <property type="entry name" value="FBOX"/>
    <property type="match status" value="1"/>
</dbReference>
<evidence type="ECO:0000313" key="4">
    <source>
        <dbReference type="EMBL" id="KAF2071447.1"/>
    </source>
</evidence>
<evidence type="ECO:0000313" key="5">
    <source>
        <dbReference type="Proteomes" id="UP000695562"/>
    </source>
</evidence>
<dbReference type="GO" id="GO:0005737">
    <property type="term" value="C:cytoplasm"/>
    <property type="evidence" value="ECO:0007669"/>
    <property type="project" value="TreeGrafter"/>
</dbReference>
<feature type="region of interest" description="Disordered" evidence="2">
    <location>
        <begin position="584"/>
        <end position="603"/>
    </location>
</feature>
<dbReference type="SUPFAM" id="SSF52047">
    <property type="entry name" value="RNI-like"/>
    <property type="match status" value="1"/>
</dbReference>
<organism evidence="4 5">
    <name type="scientific">Polysphondylium violaceum</name>
    <dbReference type="NCBI Taxonomy" id="133409"/>
    <lineage>
        <taxon>Eukaryota</taxon>
        <taxon>Amoebozoa</taxon>
        <taxon>Evosea</taxon>
        <taxon>Eumycetozoa</taxon>
        <taxon>Dictyostelia</taxon>
        <taxon>Dictyosteliales</taxon>
        <taxon>Dictyosteliaceae</taxon>
        <taxon>Polysphondylium</taxon>
    </lineage>
</organism>
<dbReference type="InterPro" id="IPR036047">
    <property type="entry name" value="F-box-like_dom_sf"/>
</dbReference>